<reference evidence="2" key="1">
    <citation type="submission" date="2022-03" db="EMBL/GenBank/DDBJ databases">
        <authorList>
            <person name="Sayadi A."/>
        </authorList>
    </citation>
    <scope>NUCLEOTIDE SEQUENCE</scope>
</reference>
<proteinExistence type="predicted"/>
<keyword evidence="3" id="KW-1185">Reference proteome</keyword>
<evidence type="ECO:0000313" key="3">
    <source>
        <dbReference type="Proteomes" id="UP001152888"/>
    </source>
</evidence>
<dbReference type="AlphaFoldDB" id="A0A9P0QHU0"/>
<name>A0A9P0QHU0_ACAOB</name>
<dbReference type="EMBL" id="CAKOFQ010011060">
    <property type="protein sequence ID" value="CAH2020433.1"/>
    <property type="molecule type" value="Genomic_DNA"/>
</dbReference>
<organism evidence="2 3">
    <name type="scientific">Acanthoscelides obtectus</name>
    <name type="common">Bean weevil</name>
    <name type="synonym">Bruchus obtectus</name>
    <dbReference type="NCBI Taxonomy" id="200917"/>
    <lineage>
        <taxon>Eukaryota</taxon>
        <taxon>Metazoa</taxon>
        <taxon>Ecdysozoa</taxon>
        <taxon>Arthropoda</taxon>
        <taxon>Hexapoda</taxon>
        <taxon>Insecta</taxon>
        <taxon>Pterygota</taxon>
        <taxon>Neoptera</taxon>
        <taxon>Endopterygota</taxon>
        <taxon>Coleoptera</taxon>
        <taxon>Polyphaga</taxon>
        <taxon>Cucujiformia</taxon>
        <taxon>Chrysomeloidea</taxon>
        <taxon>Chrysomelidae</taxon>
        <taxon>Bruchinae</taxon>
        <taxon>Bruchini</taxon>
        <taxon>Acanthoscelides</taxon>
    </lineage>
</organism>
<feature type="region of interest" description="Disordered" evidence="1">
    <location>
        <begin position="1"/>
        <end position="30"/>
    </location>
</feature>
<protein>
    <submittedName>
        <fullName evidence="2">Uncharacterized protein</fullName>
    </submittedName>
</protein>
<gene>
    <name evidence="2" type="ORF">ACAOBT_LOCUS37852</name>
</gene>
<sequence>MRNGRPGKEEEQPRHFERRESHTRGAKAPRLATAMALPKVGAENLEVRQRVATRLPAAL</sequence>
<evidence type="ECO:0000256" key="1">
    <source>
        <dbReference type="SAM" id="MobiDB-lite"/>
    </source>
</evidence>
<accession>A0A9P0QHU0</accession>
<dbReference type="Proteomes" id="UP001152888">
    <property type="component" value="Unassembled WGS sequence"/>
</dbReference>
<evidence type="ECO:0000313" key="2">
    <source>
        <dbReference type="EMBL" id="CAH2020433.1"/>
    </source>
</evidence>
<feature type="compositionally biased region" description="Basic and acidic residues" evidence="1">
    <location>
        <begin position="1"/>
        <end position="23"/>
    </location>
</feature>
<comment type="caution">
    <text evidence="2">The sequence shown here is derived from an EMBL/GenBank/DDBJ whole genome shotgun (WGS) entry which is preliminary data.</text>
</comment>